<dbReference type="PANTHER" id="PTHR42204:SF1">
    <property type="entry name" value="INTEGRAL MEMBRANE PROTEIN"/>
    <property type="match status" value="1"/>
</dbReference>
<accession>A0ABD4TL01</accession>
<feature type="transmembrane region" description="Helical" evidence="1">
    <location>
        <begin position="187"/>
        <end position="204"/>
    </location>
</feature>
<name>A0ABD4TL01_9EURY</name>
<protein>
    <recommendedName>
        <fullName evidence="2">DUF112 domain-containing protein</fullName>
    </recommendedName>
</protein>
<dbReference type="RefSeq" id="WP_255332581.1">
    <property type="nucleotide sequence ID" value="NZ_VOTZ01000011.1"/>
</dbReference>
<comment type="caution">
    <text evidence="3">The sequence shown here is derived from an EMBL/GenBank/DDBJ whole genome shotgun (WGS) entry which is preliminary data.</text>
</comment>
<dbReference type="EMBL" id="VOTZ01000011">
    <property type="protein sequence ID" value="MCQ1538628.1"/>
    <property type="molecule type" value="Genomic_DNA"/>
</dbReference>
<feature type="transmembrane region" description="Helical" evidence="1">
    <location>
        <begin position="101"/>
        <end position="124"/>
    </location>
</feature>
<feature type="transmembrane region" description="Helical" evidence="1">
    <location>
        <begin position="155"/>
        <end position="175"/>
    </location>
</feature>
<keyword evidence="1" id="KW-1133">Transmembrane helix</keyword>
<feature type="transmembrane region" description="Helical" evidence="1">
    <location>
        <begin position="309"/>
        <end position="328"/>
    </location>
</feature>
<feature type="transmembrane region" description="Helical" evidence="1">
    <location>
        <begin position="385"/>
        <end position="405"/>
    </location>
</feature>
<dbReference type="Proteomes" id="UP001524383">
    <property type="component" value="Unassembled WGS sequence"/>
</dbReference>
<feature type="transmembrane region" description="Helical" evidence="1">
    <location>
        <begin position="348"/>
        <end position="373"/>
    </location>
</feature>
<sequence length="406" mass="41876">MIGGILIGAAIGVVLGTISGCTPGIHSNTMAGILLGVHPALLVLFGPAVFATSVTATLITHTFLDAVPSTFLGVPDPDTAISVLPAHDLCMKGLGEEAVRISALGSAAGAAFGLVLFPLFFFLLPPLQPYLDWWIGLLLLTVTGMLVVRSEAPEWAAVVFIASGVLGSFSLAYSYLSWEVLPGGSPLLLPLLTGLFGLPVLMKGAGGSIPEQIYRGIRMERREIAGAAAAGTVAGAIVGWMPGFSNATANAVLASFISYTRHGRGYILATSAANTANAFLGIAALYALSRARNGAMAAIATDELPPLAGIMLAACIAALAAYPLTILVSKGSRYLAALNVRRLNFSVILFLVVLTALVTGPFGLFILALATAIGSVPPMVSVQRVFCMGAIMVPIICWSILGIPLF</sequence>
<evidence type="ECO:0000313" key="4">
    <source>
        <dbReference type="Proteomes" id="UP001524383"/>
    </source>
</evidence>
<proteinExistence type="predicted"/>
<keyword evidence="1" id="KW-0472">Membrane</keyword>
<dbReference type="Pfam" id="PF01970">
    <property type="entry name" value="TctA"/>
    <property type="match status" value="1"/>
</dbReference>
<keyword evidence="1" id="KW-0812">Transmembrane</keyword>
<feature type="transmembrane region" description="Helical" evidence="1">
    <location>
        <begin position="130"/>
        <end position="148"/>
    </location>
</feature>
<gene>
    <name evidence="3" type="ORF">FTO68_06475</name>
</gene>
<evidence type="ECO:0000256" key="1">
    <source>
        <dbReference type="SAM" id="Phobius"/>
    </source>
</evidence>
<dbReference type="AlphaFoldDB" id="A0ABD4TL01"/>
<dbReference type="InterPro" id="IPR002823">
    <property type="entry name" value="DUF112_TM"/>
</dbReference>
<reference evidence="3 4" key="1">
    <citation type="submission" date="2019-08" db="EMBL/GenBank/DDBJ databases">
        <authorList>
            <person name="Chen S.-C."/>
            <person name="Lai M.-C."/>
            <person name="You Y.-T."/>
        </authorList>
    </citation>
    <scope>NUCLEOTIDE SEQUENCE [LARGE SCALE GENOMIC DNA]</scope>
    <source>
        <strain evidence="3 4">P2F9704a</strain>
    </source>
</reference>
<evidence type="ECO:0000313" key="3">
    <source>
        <dbReference type="EMBL" id="MCQ1538628.1"/>
    </source>
</evidence>
<feature type="domain" description="DUF112" evidence="2">
    <location>
        <begin position="6"/>
        <end position="388"/>
    </location>
</feature>
<keyword evidence="4" id="KW-1185">Reference proteome</keyword>
<evidence type="ECO:0000259" key="2">
    <source>
        <dbReference type="Pfam" id="PF01970"/>
    </source>
</evidence>
<dbReference type="PANTHER" id="PTHR42204">
    <property type="entry name" value="INTEGRAL MEMBRANE PROTEIN"/>
    <property type="match status" value="1"/>
</dbReference>
<feature type="transmembrane region" description="Helical" evidence="1">
    <location>
        <begin position="265"/>
        <end position="288"/>
    </location>
</feature>
<organism evidence="3 4">
    <name type="scientific">Methanocalculus taiwanensis</name>
    <dbReference type="NCBI Taxonomy" id="106207"/>
    <lineage>
        <taxon>Archaea</taxon>
        <taxon>Methanobacteriati</taxon>
        <taxon>Methanobacteriota</taxon>
        <taxon>Stenosarchaea group</taxon>
        <taxon>Methanomicrobia</taxon>
        <taxon>Methanomicrobiales</taxon>
        <taxon>Methanocalculaceae</taxon>
        <taxon>Methanocalculus</taxon>
    </lineage>
</organism>